<comment type="caution">
    <text evidence="2">The sequence shown here is derived from an EMBL/GenBank/DDBJ whole genome shotgun (WGS) entry which is preliminary data.</text>
</comment>
<evidence type="ECO:0000256" key="1">
    <source>
        <dbReference type="SAM" id="MobiDB-lite"/>
    </source>
</evidence>
<dbReference type="EMBL" id="AMGW01000001">
    <property type="protein sequence ID" value="EXJ64727.1"/>
    <property type="molecule type" value="Genomic_DNA"/>
</dbReference>
<feature type="compositionally biased region" description="Low complexity" evidence="1">
    <location>
        <begin position="56"/>
        <end position="65"/>
    </location>
</feature>
<feature type="compositionally biased region" description="Basic and acidic residues" evidence="1">
    <location>
        <begin position="215"/>
        <end position="227"/>
    </location>
</feature>
<protein>
    <submittedName>
        <fullName evidence="2">Uncharacterized protein</fullName>
    </submittedName>
</protein>
<dbReference type="VEuPathDB" id="FungiDB:A1O7_01065"/>
<evidence type="ECO:0000313" key="2">
    <source>
        <dbReference type="EMBL" id="EXJ64727.1"/>
    </source>
</evidence>
<dbReference type="HOGENOM" id="CLU_933853_0_0_1"/>
<sequence length="298" mass="32916">MERTHHVYRSTHHPVLIHAHTDTDTDADHTFSFISPSAFSTRLRHYQHGSPPSLDPITTRPSVISSPPPSSYTIATARRAISIPNPTTPCPTAPNAHVIFHRHYTGLETRPRRFPVCISPGRGVIVRQPFLMPGMYGWTCLSRECEVERCEERVVTFPGDVRRSVPEHTVRIVGRVEVEFSVLQGEDVQVEVHGEGPTGLGRDERDVVDVRTGRDKGMGLHASRDGDVEVSGSRNERGLVTGPLLVNQDAVPVRIRARAWVAAANEEFCPMGGTEGVGIWIGAEDAREIGFSLRDVSK</sequence>
<dbReference type="OrthoDB" id="4158983at2759"/>
<dbReference type="RefSeq" id="XP_007753294.1">
    <property type="nucleotide sequence ID" value="XM_007755104.1"/>
</dbReference>
<dbReference type="AlphaFoldDB" id="W9W9D6"/>
<dbReference type="Proteomes" id="UP000019473">
    <property type="component" value="Unassembled WGS sequence"/>
</dbReference>
<feature type="region of interest" description="Disordered" evidence="1">
    <location>
        <begin position="215"/>
        <end position="234"/>
    </location>
</feature>
<accession>W9W9D6</accession>
<keyword evidence="3" id="KW-1185">Reference proteome</keyword>
<dbReference type="GeneID" id="19175679"/>
<organism evidence="2 3">
    <name type="scientific">Cladophialophora yegresii CBS 114405</name>
    <dbReference type="NCBI Taxonomy" id="1182544"/>
    <lineage>
        <taxon>Eukaryota</taxon>
        <taxon>Fungi</taxon>
        <taxon>Dikarya</taxon>
        <taxon>Ascomycota</taxon>
        <taxon>Pezizomycotina</taxon>
        <taxon>Eurotiomycetes</taxon>
        <taxon>Chaetothyriomycetidae</taxon>
        <taxon>Chaetothyriales</taxon>
        <taxon>Herpotrichiellaceae</taxon>
        <taxon>Cladophialophora</taxon>
    </lineage>
</organism>
<evidence type="ECO:0000313" key="3">
    <source>
        <dbReference type="Proteomes" id="UP000019473"/>
    </source>
</evidence>
<proteinExistence type="predicted"/>
<feature type="region of interest" description="Disordered" evidence="1">
    <location>
        <begin position="45"/>
        <end position="70"/>
    </location>
</feature>
<reference evidence="2 3" key="1">
    <citation type="submission" date="2013-03" db="EMBL/GenBank/DDBJ databases">
        <title>The Genome Sequence of Cladophialophora yegresii CBS 114405.</title>
        <authorList>
            <consortium name="The Broad Institute Genomics Platform"/>
            <person name="Cuomo C."/>
            <person name="de Hoog S."/>
            <person name="Gorbushina A."/>
            <person name="Walker B."/>
            <person name="Young S.K."/>
            <person name="Zeng Q."/>
            <person name="Gargeya S."/>
            <person name="Fitzgerald M."/>
            <person name="Haas B."/>
            <person name="Abouelleil A."/>
            <person name="Allen A.W."/>
            <person name="Alvarado L."/>
            <person name="Arachchi H.M."/>
            <person name="Berlin A.M."/>
            <person name="Chapman S.B."/>
            <person name="Gainer-Dewar J."/>
            <person name="Goldberg J."/>
            <person name="Griggs A."/>
            <person name="Gujja S."/>
            <person name="Hansen M."/>
            <person name="Howarth C."/>
            <person name="Imamovic A."/>
            <person name="Ireland A."/>
            <person name="Larimer J."/>
            <person name="McCowan C."/>
            <person name="Murphy C."/>
            <person name="Pearson M."/>
            <person name="Poon T.W."/>
            <person name="Priest M."/>
            <person name="Roberts A."/>
            <person name="Saif S."/>
            <person name="Shea T."/>
            <person name="Sisk P."/>
            <person name="Sykes S."/>
            <person name="Wortman J."/>
            <person name="Nusbaum C."/>
            <person name="Birren B."/>
        </authorList>
    </citation>
    <scope>NUCLEOTIDE SEQUENCE [LARGE SCALE GENOMIC DNA]</scope>
    <source>
        <strain evidence="2 3">CBS 114405</strain>
    </source>
</reference>
<name>W9W9D6_9EURO</name>
<gene>
    <name evidence="2" type="ORF">A1O7_01065</name>
</gene>